<keyword evidence="3" id="KW-0560">Oxidoreductase</keyword>
<sequence>MSASEHVNEPYSEGTTVESAGKLAVVGAGLMGSGIAQVAAQAGWDVVLRDITEEALTRGADGIRGSYEKFVAKGKLAAADAERALARITTTTDLDAAADADIVVEAVFERLNVKQDIFRTLDGLVRDDAVLASNTSAIPITKIAAVTGRPERVVGTHFFSPVPLMRLCELVRGLKTSDDALARARAFAESTGKTCIVVNRDVAGFVTTRLIAALVVEATKLYESGVATAEDIDAACRLGFGHAMGPLATADLTGVDILQHAAENIYTETQDGKFAPPELMRRMVDAGDIGRKSGRGFYEH</sequence>
<evidence type="ECO:0000313" key="7">
    <source>
        <dbReference type="Proteomes" id="UP001500443"/>
    </source>
</evidence>
<dbReference type="InterPro" id="IPR036291">
    <property type="entry name" value="NAD(P)-bd_dom_sf"/>
</dbReference>
<evidence type="ECO:0000259" key="5">
    <source>
        <dbReference type="Pfam" id="PF02737"/>
    </source>
</evidence>
<comment type="caution">
    <text evidence="6">The sequence shown here is derived from an EMBL/GenBank/DDBJ whole genome shotgun (WGS) entry which is preliminary data.</text>
</comment>
<name>A0ABN2A5J6_9ACTN</name>
<dbReference type="SUPFAM" id="SSF48179">
    <property type="entry name" value="6-phosphogluconate dehydrogenase C-terminal domain-like"/>
    <property type="match status" value="1"/>
</dbReference>
<dbReference type="InterPro" id="IPR008927">
    <property type="entry name" value="6-PGluconate_DH-like_C_sf"/>
</dbReference>
<dbReference type="PIRSF" id="PIRSF000105">
    <property type="entry name" value="HCDH"/>
    <property type="match status" value="1"/>
</dbReference>
<dbReference type="SUPFAM" id="SSF51735">
    <property type="entry name" value="NAD(P)-binding Rossmann-fold domains"/>
    <property type="match status" value="1"/>
</dbReference>
<comment type="similarity">
    <text evidence="2">Belongs to the 3-hydroxyacyl-CoA dehydrogenase family.</text>
</comment>
<evidence type="ECO:0000313" key="6">
    <source>
        <dbReference type="EMBL" id="GAA1511505.1"/>
    </source>
</evidence>
<reference evidence="6 7" key="1">
    <citation type="journal article" date="2019" name="Int. J. Syst. Evol. Microbiol.">
        <title>The Global Catalogue of Microorganisms (GCM) 10K type strain sequencing project: providing services to taxonomists for standard genome sequencing and annotation.</title>
        <authorList>
            <consortium name="The Broad Institute Genomics Platform"/>
            <consortium name="The Broad Institute Genome Sequencing Center for Infectious Disease"/>
            <person name="Wu L."/>
            <person name="Ma J."/>
        </authorList>
    </citation>
    <scope>NUCLEOTIDE SEQUENCE [LARGE SCALE GENOMIC DNA]</scope>
    <source>
        <strain evidence="6 7">JCM 15481</strain>
    </source>
</reference>
<accession>A0ABN2A5J6</accession>
<evidence type="ECO:0000259" key="4">
    <source>
        <dbReference type="Pfam" id="PF00725"/>
    </source>
</evidence>
<gene>
    <name evidence="6" type="ORF">GCM10009802_65520</name>
</gene>
<dbReference type="InterPro" id="IPR006108">
    <property type="entry name" value="3HC_DH_C"/>
</dbReference>
<comment type="pathway">
    <text evidence="1">Lipid metabolism; butanoate metabolism.</text>
</comment>
<dbReference type="PROSITE" id="PS00067">
    <property type="entry name" value="3HCDH"/>
    <property type="match status" value="1"/>
</dbReference>
<dbReference type="InterPro" id="IPR013328">
    <property type="entry name" value="6PGD_dom2"/>
</dbReference>
<dbReference type="NCBIfam" id="NF005875">
    <property type="entry name" value="PRK07819.1"/>
    <property type="match status" value="1"/>
</dbReference>
<feature type="domain" description="3-hydroxyacyl-CoA dehydrogenase C-terminal" evidence="4">
    <location>
        <begin position="204"/>
        <end position="299"/>
    </location>
</feature>
<evidence type="ECO:0000256" key="1">
    <source>
        <dbReference type="ARBA" id="ARBA00005086"/>
    </source>
</evidence>
<dbReference type="PANTHER" id="PTHR48075">
    <property type="entry name" value="3-HYDROXYACYL-COA DEHYDROGENASE FAMILY PROTEIN"/>
    <property type="match status" value="1"/>
</dbReference>
<dbReference type="InterPro" id="IPR006180">
    <property type="entry name" value="3-OHacyl-CoA_DH_CS"/>
</dbReference>
<evidence type="ECO:0000256" key="2">
    <source>
        <dbReference type="ARBA" id="ARBA00009463"/>
    </source>
</evidence>
<feature type="domain" description="3-hydroxyacyl-CoA dehydrogenase NAD binding" evidence="5">
    <location>
        <begin position="22"/>
        <end position="201"/>
    </location>
</feature>
<dbReference type="EMBL" id="BAAAPF010000485">
    <property type="protein sequence ID" value="GAA1511505.1"/>
    <property type="molecule type" value="Genomic_DNA"/>
</dbReference>
<dbReference type="PANTHER" id="PTHR48075:SF5">
    <property type="entry name" value="3-HYDROXYBUTYRYL-COA DEHYDROGENASE"/>
    <property type="match status" value="1"/>
</dbReference>
<dbReference type="Gene3D" id="1.10.1040.10">
    <property type="entry name" value="N-(1-d-carboxylethyl)-l-norvaline Dehydrogenase, domain 2"/>
    <property type="match status" value="1"/>
</dbReference>
<dbReference type="Proteomes" id="UP001500443">
    <property type="component" value="Unassembled WGS sequence"/>
</dbReference>
<dbReference type="Gene3D" id="3.40.50.720">
    <property type="entry name" value="NAD(P)-binding Rossmann-like Domain"/>
    <property type="match status" value="1"/>
</dbReference>
<dbReference type="InterPro" id="IPR022694">
    <property type="entry name" value="3-OHacyl-CoA_DH"/>
</dbReference>
<proteinExistence type="inferred from homology"/>
<keyword evidence="7" id="KW-1185">Reference proteome</keyword>
<protein>
    <submittedName>
        <fullName evidence="6">3-hydroxyacyl-CoA dehydrogenase family protein</fullName>
    </submittedName>
</protein>
<dbReference type="InterPro" id="IPR006176">
    <property type="entry name" value="3-OHacyl-CoA_DH_NAD-bd"/>
</dbReference>
<dbReference type="Pfam" id="PF00725">
    <property type="entry name" value="3HCDH"/>
    <property type="match status" value="1"/>
</dbReference>
<evidence type="ECO:0000256" key="3">
    <source>
        <dbReference type="ARBA" id="ARBA00023002"/>
    </source>
</evidence>
<dbReference type="Pfam" id="PF02737">
    <property type="entry name" value="3HCDH_N"/>
    <property type="match status" value="1"/>
</dbReference>
<organism evidence="6 7">
    <name type="scientific">Streptomyces synnematoformans</name>
    <dbReference type="NCBI Taxonomy" id="415721"/>
    <lineage>
        <taxon>Bacteria</taxon>
        <taxon>Bacillati</taxon>
        <taxon>Actinomycetota</taxon>
        <taxon>Actinomycetes</taxon>
        <taxon>Kitasatosporales</taxon>
        <taxon>Streptomycetaceae</taxon>
        <taxon>Streptomyces</taxon>
    </lineage>
</organism>